<feature type="compositionally biased region" description="Basic residues" evidence="1">
    <location>
        <begin position="191"/>
        <end position="218"/>
    </location>
</feature>
<sequence>MRSRPLDPSKPLEIVRENLDVEDAVVYREVHGLVPQMLPEEEQEKHLQESLQGGAPIPIPGVNFVQDYETNFPADFQMPHNYITVRERNRQMAEYDADESDEEFIKQIEDFAESDFSIDHFEMLIDTFEKKVELSNLHHFTCKEAVRFVSELLDEKLALFVPQIYNYWKQKRLDLGRSLLVKLPNPFEKKQKGKPVRTKNHPSRKRKNHKKESRKRKSSHLDWGCTDSGPPVQLTKMEEMRDEFLEAKRLLILIQKRELIKLEQLRFNMKLINFLSDQMANYPLVPKSDENGKLSKKRHRTNGHKAEEINDEACPPDYVLPLDKDEQVFDLDVPVQKVRKKQVPPSTITSFFQKSPPFTSISNTLYCESDISEDLENDKANMYFGRRRYGRGGKIWFERISIKRPKLKTDIDIEFNNQSDIDITSSPSLSHHPNETPPVSDGCQSDSISSRLLSSVQQTNGIISNDINLSTNTNMNMSMDVSQTSADCINKLQNNKNVTTRDTNVYRKPFKLSQKWTSCGSGLFNWKGDPSYFPGGLDFKKHKL</sequence>
<dbReference type="PANTHER" id="PTHR14898">
    <property type="entry name" value="ENHANCER OF POLYCOMB"/>
    <property type="match status" value="1"/>
</dbReference>
<accession>A0A6B2L1I3</accession>
<evidence type="ECO:0008006" key="3">
    <source>
        <dbReference type="Google" id="ProtNLM"/>
    </source>
</evidence>
<proteinExistence type="predicted"/>
<protein>
    <recommendedName>
        <fullName evidence="3">Enhancer of polycomb-like protein</fullName>
    </recommendedName>
</protein>
<dbReference type="EMBL" id="GIBP01001759">
    <property type="protein sequence ID" value="NDV30728.1"/>
    <property type="molecule type" value="Transcribed_RNA"/>
</dbReference>
<dbReference type="GO" id="GO:0035267">
    <property type="term" value="C:NuA4 histone acetyltransferase complex"/>
    <property type="evidence" value="ECO:0007669"/>
    <property type="project" value="InterPro"/>
</dbReference>
<reference evidence="2" key="1">
    <citation type="journal article" date="2020" name="J. Eukaryot. Microbiol.">
        <title>De novo Sequencing, Assembly and Annotation of the Transcriptome for the Free-Living Testate Amoeba Arcella intermedia.</title>
        <authorList>
            <person name="Ribeiro G.M."/>
            <person name="Porfirio-Sousa A.L."/>
            <person name="Maurer-Alcala X.X."/>
            <person name="Katz L.A."/>
            <person name="Lahr D.J.G."/>
        </authorList>
    </citation>
    <scope>NUCLEOTIDE SEQUENCE</scope>
</reference>
<name>A0A6B2L1I3_9EUKA</name>
<organism evidence="2">
    <name type="scientific">Arcella intermedia</name>
    <dbReference type="NCBI Taxonomy" id="1963864"/>
    <lineage>
        <taxon>Eukaryota</taxon>
        <taxon>Amoebozoa</taxon>
        <taxon>Tubulinea</taxon>
        <taxon>Elardia</taxon>
        <taxon>Arcellinida</taxon>
        <taxon>Sphaerothecina</taxon>
        <taxon>Arcellidae</taxon>
        <taxon>Arcella</taxon>
    </lineage>
</organism>
<evidence type="ECO:0000256" key="1">
    <source>
        <dbReference type="SAM" id="MobiDB-lite"/>
    </source>
</evidence>
<evidence type="ECO:0000313" key="2">
    <source>
        <dbReference type="EMBL" id="NDV30728.1"/>
    </source>
</evidence>
<dbReference type="AlphaFoldDB" id="A0A6B2L1I3"/>
<dbReference type="InterPro" id="IPR024943">
    <property type="entry name" value="Enhancer_polycomb"/>
</dbReference>
<feature type="region of interest" description="Disordered" evidence="1">
    <location>
        <begin position="424"/>
        <end position="445"/>
    </location>
</feature>
<feature type="region of interest" description="Disordered" evidence="1">
    <location>
        <begin position="189"/>
        <end position="229"/>
    </location>
</feature>
<dbReference type="GO" id="GO:0006357">
    <property type="term" value="P:regulation of transcription by RNA polymerase II"/>
    <property type="evidence" value="ECO:0007669"/>
    <property type="project" value="InterPro"/>
</dbReference>